<reference evidence="14 15" key="1">
    <citation type="submission" date="2025-04" db="UniProtKB">
        <authorList>
            <consortium name="RefSeq"/>
        </authorList>
    </citation>
    <scope>IDENTIFICATION</scope>
</reference>
<keyword evidence="4" id="KW-0808">Transferase</keyword>
<keyword evidence="10" id="KW-0325">Glycoprotein</keyword>
<keyword evidence="9" id="KW-0472">Membrane</keyword>
<name>A0AAJ7C1H1_CEPCN</name>
<evidence type="ECO:0000256" key="12">
    <source>
        <dbReference type="SAM" id="SignalP"/>
    </source>
</evidence>
<proteinExistence type="inferred from homology"/>
<dbReference type="GeneID" id="107269597"/>
<accession>A0AAJ7C1H1</accession>
<dbReference type="KEGG" id="ccin:107269597"/>
<comment type="subcellular location">
    <subcellularLocation>
        <location evidence="1 11">Golgi apparatus membrane</location>
        <topology evidence="1 11">Single-pass type II membrane protein</topology>
    </subcellularLocation>
</comment>
<dbReference type="RefSeq" id="XP_015599136.1">
    <property type="nucleotide sequence ID" value="XM_015743650.2"/>
</dbReference>
<dbReference type="GO" id="GO:0000139">
    <property type="term" value="C:Golgi membrane"/>
    <property type="evidence" value="ECO:0007669"/>
    <property type="project" value="UniProtKB-SubCell"/>
</dbReference>
<evidence type="ECO:0000256" key="6">
    <source>
        <dbReference type="ARBA" id="ARBA00022968"/>
    </source>
</evidence>
<keyword evidence="8 11" id="KW-0333">Golgi apparatus</keyword>
<keyword evidence="3 11" id="KW-0328">Glycosyltransferase</keyword>
<keyword evidence="6" id="KW-0735">Signal-anchor</keyword>
<evidence type="ECO:0000256" key="8">
    <source>
        <dbReference type="ARBA" id="ARBA00023034"/>
    </source>
</evidence>
<evidence type="ECO:0000313" key="14">
    <source>
        <dbReference type="RefSeq" id="XP_015599136.1"/>
    </source>
</evidence>
<dbReference type="GO" id="GO:0006493">
    <property type="term" value="P:protein O-linked glycosylation"/>
    <property type="evidence" value="ECO:0007669"/>
    <property type="project" value="TreeGrafter"/>
</dbReference>
<keyword evidence="12" id="KW-0732">Signal</keyword>
<dbReference type="PANTHER" id="PTHR11214">
    <property type="entry name" value="BETA-1,3-N-ACETYLGLUCOSAMINYLTRANSFERASE"/>
    <property type="match status" value="1"/>
</dbReference>
<evidence type="ECO:0000256" key="5">
    <source>
        <dbReference type="ARBA" id="ARBA00022692"/>
    </source>
</evidence>
<dbReference type="PROSITE" id="PS51257">
    <property type="entry name" value="PROKAR_LIPOPROTEIN"/>
    <property type="match status" value="1"/>
</dbReference>
<evidence type="ECO:0000313" key="15">
    <source>
        <dbReference type="RefSeq" id="XP_024942650.1"/>
    </source>
</evidence>
<dbReference type="AlphaFoldDB" id="A0AAJ7C1H1"/>
<dbReference type="Gene3D" id="3.90.550.50">
    <property type="match status" value="1"/>
</dbReference>
<dbReference type="InterPro" id="IPR002659">
    <property type="entry name" value="Glyco_trans_31"/>
</dbReference>
<feature type="chain" id="PRO_5044708652" description="Hexosyltransferase" evidence="12">
    <location>
        <begin position="35"/>
        <end position="408"/>
    </location>
</feature>
<evidence type="ECO:0000256" key="1">
    <source>
        <dbReference type="ARBA" id="ARBA00004323"/>
    </source>
</evidence>
<dbReference type="Pfam" id="PF01762">
    <property type="entry name" value="Galactosyl_T"/>
    <property type="match status" value="1"/>
</dbReference>
<evidence type="ECO:0000256" key="11">
    <source>
        <dbReference type="RuleBase" id="RU363063"/>
    </source>
</evidence>
<dbReference type="PANTHER" id="PTHR11214:SF379">
    <property type="entry name" value="HEXOSYLTRANSFERASE-RELATED"/>
    <property type="match status" value="1"/>
</dbReference>
<dbReference type="GO" id="GO:0016758">
    <property type="term" value="F:hexosyltransferase activity"/>
    <property type="evidence" value="ECO:0007669"/>
    <property type="project" value="InterPro"/>
</dbReference>
<keyword evidence="13" id="KW-1185">Reference proteome</keyword>
<dbReference type="Proteomes" id="UP000694920">
    <property type="component" value="Unplaced"/>
</dbReference>
<dbReference type="RefSeq" id="XP_024942650.1">
    <property type="nucleotide sequence ID" value="XM_025086882.1"/>
</dbReference>
<evidence type="ECO:0000256" key="2">
    <source>
        <dbReference type="ARBA" id="ARBA00008661"/>
    </source>
</evidence>
<evidence type="ECO:0000256" key="10">
    <source>
        <dbReference type="ARBA" id="ARBA00023180"/>
    </source>
</evidence>
<protein>
    <recommendedName>
        <fullName evidence="11">Hexosyltransferase</fullName>
        <ecNumber evidence="11">2.4.1.-</ecNumber>
    </recommendedName>
</protein>
<keyword evidence="5" id="KW-0812">Transmembrane</keyword>
<sequence length="408" mass="47660">MQAKSTTAFGFLFCWLQIFGILSCATYYNQTVNAERIGKTIIPQENKYFSSNDKQFKEETENIRQDPVLIIDHSFRNATDSFFITQSSRKRLMSIVNVDNTKLSQNNMLIRNIYSPGHSVSIPEKCPEFGKRMKLVVIILSDPIHYTARKAIRETWGLFGHRKDVSVLFMLGITTDIYLERKLKHEQEVFADIVRGNFLDTYTNLTLKTVSILEWVDRYCAQVQFVLKADDDVFINMPRLLTFVRVYAQFRNVIFGRRSDNTIPHRDKDSKYYVSLVNYKQPVFPPFLIGPAYLISSDIIHNLYIESLKTTFLKLEDVFTTGIVARNLGINRVHVIKFINQRESFSICELQKSISLHSINYHEQYDLWGKLFICEPSCPMFCDIRSHAEITSIDYILFYILFLKFQII</sequence>
<dbReference type="FunFam" id="3.90.550.50:FF:000001">
    <property type="entry name" value="Hexosyltransferase"/>
    <property type="match status" value="1"/>
</dbReference>
<gene>
    <name evidence="14 15" type="primary">LOC107269597</name>
</gene>
<keyword evidence="7" id="KW-1133">Transmembrane helix</keyword>
<evidence type="ECO:0000256" key="3">
    <source>
        <dbReference type="ARBA" id="ARBA00022676"/>
    </source>
</evidence>
<evidence type="ECO:0000256" key="7">
    <source>
        <dbReference type="ARBA" id="ARBA00022989"/>
    </source>
</evidence>
<organism evidence="13 14">
    <name type="scientific">Cephus cinctus</name>
    <name type="common">Wheat stem sawfly</name>
    <dbReference type="NCBI Taxonomy" id="211228"/>
    <lineage>
        <taxon>Eukaryota</taxon>
        <taxon>Metazoa</taxon>
        <taxon>Ecdysozoa</taxon>
        <taxon>Arthropoda</taxon>
        <taxon>Hexapoda</taxon>
        <taxon>Insecta</taxon>
        <taxon>Pterygota</taxon>
        <taxon>Neoptera</taxon>
        <taxon>Endopterygota</taxon>
        <taxon>Hymenoptera</taxon>
        <taxon>Cephoidea</taxon>
        <taxon>Cephidae</taxon>
        <taxon>Cephus</taxon>
    </lineage>
</organism>
<feature type="signal peptide" evidence="12">
    <location>
        <begin position="1"/>
        <end position="34"/>
    </location>
</feature>
<evidence type="ECO:0000256" key="4">
    <source>
        <dbReference type="ARBA" id="ARBA00022679"/>
    </source>
</evidence>
<comment type="similarity">
    <text evidence="2 11">Belongs to the glycosyltransferase 31 family.</text>
</comment>
<evidence type="ECO:0000256" key="9">
    <source>
        <dbReference type="ARBA" id="ARBA00023136"/>
    </source>
</evidence>
<dbReference type="EC" id="2.4.1.-" evidence="11"/>
<evidence type="ECO:0000313" key="13">
    <source>
        <dbReference type="Proteomes" id="UP000694920"/>
    </source>
</evidence>